<name>B4GTL5_DROPE</name>
<accession>B4GTL5</accession>
<dbReference type="KEGG" id="dpe:6596728"/>
<dbReference type="STRING" id="7234.B4GTL5"/>
<dbReference type="SMART" id="SM00875">
    <property type="entry name" value="BACK"/>
    <property type="match status" value="1"/>
</dbReference>
<dbReference type="AlphaFoldDB" id="B4GTL5"/>
<dbReference type="HOGENOM" id="CLU_028065_0_0_1"/>
<dbReference type="eggNOG" id="ENOG502SKSY">
    <property type="taxonomic scope" value="Eukaryota"/>
</dbReference>
<dbReference type="InterPro" id="IPR011705">
    <property type="entry name" value="BACK"/>
</dbReference>
<evidence type="ECO:0000259" key="2">
    <source>
        <dbReference type="SMART" id="SM00875"/>
    </source>
</evidence>
<feature type="region of interest" description="Disordered" evidence="1">
    <location>
        <begin position="77"/>
        <end position="105"/>
    </location>
</feature>
<dbReference type="PhylomeDB" id="B4GTL5"/>
<dbReference type="Proteomes" id="UP000008744">
    <property type="component" value="Unassembled WGS sequence"/>
</dbReference>
<dbReference type="EMBL" id="CH479190">
    <property type="protein sequence ID" value="EDW25885.1"/>
    <property type="molecule type" value="Genomic_DNA"/>
</dbReference>
<feature type="domain" description="BACK" evidence="2">
    <location>
        <begin position="260"/>
        <end position="362"/>
    </location>
</feature>
<sequence length="481" mass="54314">MNGSDGETITVQVQETAGGVKNYPEEQNNAPVEVAVSTTTDLFALVREAVQECGAQGDIEPGDNEKQSDAEPVIVVEEGQNPSPPSSSSPALSGQDISDEVVEDSKASMAPVDAKLQALFERQQIIKLLLGLCDGADGDGETIHIVMELLGAQSDGRSAVDRVTEQLLTVLPEQTLLDEGIFIGNERHRCFKSVLGNYAKIHAARRFIEQLPTLGLNNFLDDKQTLLARIVADDVLKIPELIRQLWLSLEDMEFFNEDTAFKAYLKARHHPHGKILRELMLSRISRVFLCVVSSTFFLYFTEVEIIHILKNCYLSVNSEIEIFLSVVLWLEHDWTERRDCVERVLSEVRFGLMPTWYLSTLDRANRCIHFARVTQFPGVQALVAKGLEDAVALKKKPCDSSSNTEGNKKDDGPIPREWIADPACLYHHKCHCQRFVYPTYEVFKQYLARIISCAPYYWRTFRPAQEVYRNQLRCCSLPNFQ</sequence>
<evidence type="ECO:0000313" key="3">
    <source>
        <dbReference type="EMBL" id="EDW25885.1"/>
    </source>
</evidence>
<dbReference type="OMA" id="IRCAPNY"/>
<dbReference type="PANTHER" id="PTHR22667:SF0">
    <property type="entry name" value="AT01380P-RELATED"/>
    <property type="match status" value="1"/>
</dbReference>
<organism evidence="4">
    <name type="scientific">Drosophila persimilis</name>
    <name type="common">Fruit fly</name>
    <dbReference type="NCBI Taxonomy" id="7234"/>
    <lineage>
        <taxon>Eukaryota</taxon>
        <taxon>Metazoa</taxon>
        <taxon>Ecdysozoa</taxon>
        <taxon>Arthropoda</taxon>
        <taxon>Hexapoda</taxon>
        <taxon>Insecta</taxon>
        <taxon>Pterygota</taxon>
        <taxon>Neoptera</taxon>
        <taxon>Endopterygota</taxon>
        <taxon>Diptera</taxon>
        <taxon>Brachycera</taxon>
        <taxon>Muscomorpha</taxon>
        <taxon>Ephydroidea</taxon>
        <taxon>Drosophilidae</taxon>
        <taxon>Drosophila</taxon>
        <taxon>Sophophora</taxon>
    </lineage>
</organism>
<dbReference type="PANTHER" id="PTHR22667">
    <property type="entry name" value="AT01380P-RELATED"/>
    <property type="match status" value="1"/>
</dbReference>
<dbReference type="InterPro" id="IPR031750">
    <property type="entry name" value="DUF4734"/>
</dbReference>
<dbReference type="Gene3D" id="1.25.40.420">
    <property type="match status" value="1"/>
</dbReference>
<dbReference type="Pfam" id="PF07707">
    <property type="entry name" value="BACK"/>
    <property type="match status" value="1"/>
</dbReference>
<evidence type="ECO:0000256" key="1">
    <source>
        <dbReference type="SAM" id="MobiDB-lite"/>
    </source>
</evidence>
<dbReference type="OrthoDB" id="6350321at2759"/>
<dbReference type="SMR" id="B4GTL5"/>
<reference evidence="3 4" key="1">
    <citation type="journal article" date="2007" name="Nature">
        <title>Evolution of genes and genomes on the Drosophila phylogeny.</title>
        <authorList>
            <consortium name="Drosophila 12 Genomes Consortium"/>
            <person name="Clark A.G."/>
            <person name="Eisen M.B."/>
            <person name="Smith D.R."/>
            <person name="Bergman C.M."/>
            <person name="Oliver B."/>
            <person name="Markow T.A."/>
            <person name="Kaufman T.C."/>
            <person name="Kellis M."/>
            <person name="Gelbart W."/>
            <person name="Iyer V.N."/>
            <person name="Pollard D.A."/>
            <person name="Sackton T.B."/>
            <person name="Larracuente A.M."/>
            <person name="Singh N.D."/>
            <person name="Abad J.P."/>
            <person name="Abt D.N."/>
            <person name="Adryan B."/>
            <person name="Aguade M."/>
            <person name="Akashi H."/>
            <person name="Anderson W.W."/>
            <person name="Aquadro C.F."/>
            <person name="Ardell D.H."/>
            <person name="Arguello R."/>
            <person name="Artieri C.G."/>
            <person name="Barbash D.A."/>
            <person name="Barker D."/>
            <person name="Barsanti P."/>
            <person name="Batterham P."/>
            <person name="Batzoglou S."/>
            <person name="Begun D."/>
            <person name="Bhutkar A."/>
            <person name="Blanco E."/>
            <person name="Bosak S.A."/>
            <person name="Bradley R.K."/>
            <person name="Brand A.D."/>
            <person name="Brent M.R."/>
            <person name="Brooks A.N."/>
            <person name="Brown R.H."/>
            <person name="Butlin R.K."/>
            <person name="Caggese C."/>
            <person name="Calvi B.R."/>
            <person name="Bernardo de Carvalho A."/>
            <person name="Caspi A."/>
            <person name="Castrezana S."/>
            <person name="Celniker S.E."/>
            <person name="Chang J.L."/>
            <person name="Chapple C."/>
            <person name="Chatterji S."/>
            <person name="Chinwalla A."/>
            <person name="Civetta A."/>
            <person name="Clifton S.W."/>
            <person name="Comeron J.M."/>
            <person name="Costello J.C."/>
            <person name="Coyne J.A."/>
            <person name="Daub J."/>
            <person name="David R.G."/>
            <person name="Delcher A.L."/>
            <person name="Delehaunty K."/>
            <person name="Do C.B."/>
            <person name="Ebling H."/>
            <person name="Edwards K."/>
            <person name="Eickbush T."/>
            <person name="Evans J.D."/>
            <person name="Filipski A."/>
            <person name="Findeiss S."/>
            <person name="Freyhult E."/>
            <person name="Fulton L."/>
            <person name="Fulton R."/>
            <person name="Garcia A.C."/>
            <person name="Gardiner A."/>
            <person name="Garfield D.A."/>
            <person name="Garvin B.E."/>
            <person name="Gibson G."/>
            <person name="Gilbert D."/>
            <person name="Gnerre S."/>
            <person name="Godfrey J."/>
            <person name="Good R."/>
            <person name="Gotea V."/>
            <person name="Gravely B."/>
            <person name="Greenberg A.J."/>
            <person name="Griffiths-Jones S."/>
            <person name="Gross S."/>
            <person name="Guigo R."/>
            <person name="Gustafson E.A."/>
            <person name="Haerty W."/>
            <person name="Hahn M.W."/>
            <person name="Halligan D.L."/>
            <person name="Halpern A.L."/>
            <person name="Halter G.M."/>
            <person name="Han M.V."/>
            <person name="Heger A."/>
            <person name="Hillier L."/>
            <person name="Hinrichs A.S."/>
            <person name="Holmes I."/>
            <person name="Hoskins R.A."/>
            <person name="Hubisz M.J."/>
            <person name="Hultmark D."/>
            <person name="Huntley M.A."/>
            <person name="Jaffe D.B."/>
            <person name="Jagadeeshan S."/>
            <person name="Jeck W.R."/>
            <person name="Johnson J."/>
            <person name="Jones C.D."/>
            <person name="Jordan W.C."/>
            <person name="Karpen G.H."/>
            <person name="Kataoka E."/>
            <person name="Keightley P.D."/>
            <person name="Kheradpour P."/>
            <person name="Kirkness E.F."/>
            <person name="Koerich L.B."/>
            <person name="Kristiansen K."/>
            <person name="Kudrna D."/>
            <person name="Kulathinal R.J."/>
            <person name="Kumar S."/>
            <person name="Kwok R."/>
            <person name="Lander E."/>
            <person name="Langley C.H."/>
            <person name="Lapoint R."/>
            <person name="Lazzaro B.P."/>
            <person name="Lee S.J."/>
            <person name="Levesque L."/>
            <person name="Li R."/>
            <person name="Lin C.F."/>
            <person name="Lin M.F."/>
            <person name="Lindblad-Toh K."/>
            <person name="Llopart A."/>
            <person name="Long M."/>
            <person name="Low L."/>
            <person name="Lozovsky E."/>
            <person name="Lu J."/>
            <person name="Luo M."/>
            <person name="Machado C.A."/>
            <person name="Makalowski W."/>
            <person name="Marzo M."/>
            <person name="Matsuda M."/>
            <person name="Matzkin L."/>
            <person name="McAllister B."/>
            <person name="McBride C.S."/>
            <person name="McKernan B."/>
            <person name="McKernan K."/>
            <person name="Mendez-Lago M."/>
            <person name="Minx P."/>
            <person name="Mollenhauer M.U."/>
            <person name="Montooth K."/>
            <person name="Mount S.M."/>
            <person name="Mu X."/>
            <person name="Myers E."/>
            <person name="Negre B."/>
            <person name="Newfeld S."/>
            <person name="Nielsen R."/>
            <person name="Noor M.A."/>
            <person name="O'Grady P."/>
            <person name="Pachter L."/>
            <person name="Papaceit M."/>
            <person name="Parisi M.J."/>
            <person name="Parisi M."/>
            <person name="Parts L."/>
            <person name="Pedersen J.S."/>
            <person name="Pesole G."/>
            <person name="Phillippy A.M."/>
            <person name="Ponting C.P."/>
            <person name="Pop M."/>
            <person name="Porcelli D."/>
            <person name="Powell J.R."/>
            <person name="Prohaska S."/>
            <person name="Pruitt K."/>
            <person name="Puig M."/>
            <person name="Quesneville H."/>
            <person name="Ram K.R."/>
            <person name="Rand D."/>
            <person name="Rasmussen M.D."/>
            <person name="Reed L.K."/>
            <person name="Reenan R."/>
            <person name="Reily A."/>
            <person name="Remington K.A."/>
            <person name="Rieger T.T."/>
            <person name="Ritchie M.G."/>
            <person name="Robin C."/>
            <person name="Rogers Y.H."/>
            <person name="Rohde C."/>
            <person name="Rozas J."/>
            <person name="Rubenfield M.J."/>
            <person name="Ruiz A."/>
            <person name="Russo S."/>
            <person name="Salzberg S.L."/>
            <person name="Sanchez-Gracia A."/>
            <person name="Saranga D.J."/>
            <person name="Sato H."/>
            <person name="Schaeffer S.W."/>
            <person name="Schatz M.C."/>
            <person name="Schlenke T."/>
            <person name="Schwartz R."/>
            <person name="Segarra C."/>
            <person name="Singh R.S."/>
            <person name="Sirot L."/>
            <person name="Sirota M."/>
            <person name="Sisneros N.B."/>
            <person name="Smith C.D."/>
            <person name="Smith T.F."/>
            <person name="Spieth J."/>
            <person name="Stage D.E."/>
            <person name="Stark A."/>
            <person name="Stephan W."/>
            <person name="Strausberg R.L."/>
            <person name="Strempel S."/>
            <person name="Sturgill D."/>
            <person name="Sutton G."/>
            <person name="Sutton G.G."/>
            <person name="Tao W."/>
            <person name="Teichmann S."/>
            <person name="Tobari Y.N."/>
            <person name="Tomimura Y."/>
            <person name="Tsolas J.M."/>
            <person name="Valente V.L."/>
            <person name="Venter E."/>
            <person name="Venter J.C."/>
            <person name="Vicario S."/>
            <person name="Vieira F.G."/>
            <person name="Vilella A.J."/>
            <person name="Villasante A."/>
            <person name="Walenz B."/>
            <person name="Wang J."/>
            <person name="Wasserman M."/>
            <person name="Watts T."/>
            <person name="Wilson D."/>
            <person name="Wilson R.K."/>
            <person name="Wing R.A."/>
            <person name="Wolfner M.F."/>
            <person name="Wong A."/>
            <person name="Wong G.K."/>
            <person name="Wu C.I."/>
            <person name="Wu G."/>
            <person name="Yamamoto D."/>
            <person name="Yang H.P."/>
            <person name="Yang S.P."/>
            <person name="Yorke J.A."/>
            <person name="Yoshida K."/>
            <person name="Zdobnov E."/>
            <person name="Zhang P."/>
            <person name="Zhang Y."/>
            <person name="Zimin A.V."/>
            <person name="Baldwin J."/>
            <person name="Abdouelleil A."/>
            <person name="Abdulkadir J."/>
            <person name="Abebe A."/>
            <person name="Abera B."/>
            <person name="Abreu J."/>
            <person name="Acer S.C."/>
            <person name="Aftuck L."/>
            <person name="Alexander A."/>
            <person name="An P."/>
            <person name="Anderson E."/>
            <person name="Anderson S."/>
            <person name="Arachi H."/>
            <person name="Azer M."/>
            <person name="Bachantsang P."/>
            <person name="Barry A."/>
            <person name="Bayul T."/>
            <person name="Berlin A."/>
            <person name="Bessette D."/>
            <person name="Bloom T."/>
            <person name="Blye J."/>
            <person name="Boguslavskiy L."/>
            <person name="Bonnet C."/>
            <person name="Boukhgalter B."/>
            <person name="Bourzgui I."/>
            <person name="Brown A."/>
            <person name="Cahill P."/>
            <person name="Channer S."/>
            <person name="Cheshatsang Y."/>
            <person name="Chuda L."/>
            <person name="Citroen M."/>
            <person name="Collymore A."/>
            <person name="Cooke P."/>
            <person name="Costello M."/>
            <person name="D'Aco K."/>
            <person name="Daza R."/>
            <person name="De Haan G."/>
            <person name="DeGray S."/>
            <person name="DeMaso C."/>
            <person name="Dhargay N."/>
            <person name="Dooley K."/>
            <person name="Dooley E."/>
            <person name="Doricent M."/>
            <person name="Dorje P."/>
            <person name="Dorjee K."/>
            <person name="Dupes A."/>
            <person name="Elong R."/>
            <person name="Falk J."/>
            <person name="Farina A."/>
            <person name="Faro S."/>
            <person name="Ferguson D."/>
            <person name="Fisher S."/>
            <person name="Foley C.D."/>
            <person name="Franke A."/>
            <person name="Friedrich D."/>
            <person name="Gadbois L."/>
            <person name="Gearin G."/>
            <person name="Gearin C.R."/>
            <person name="Giannoukos G."/>
            <person name="Goode T."/>
            <person name="Graham J."/>
            <person name="Grandbois E."/>
            <person name="Grewal S."/>
            <person name="Gyaltsen K."/>
            <person name="Hafez N."/>
            <person name="Hagos B."/>
            <person name="Hall J."/>
            <person name="Henson C."/>
            <person name="Hollinger A."/>
            <person name="Honan T."/>
            <person name="Huard M.D."/>
            <person name="Hughes L."/>
            <person name="Hurhula B."/>
            <person name="Husby M.E."/>
            <person name="Kamat A."/>
            <person name="Kanga B."/>
            <person name="Kashin S."/>
            <person name="Khazanovich D."/>
            <person name="Kisner P."/>
            <person name="Lance K."/>
            <person name="Lara M."/>
            <person name="Lee W."/>
            <person name="Lennon N."/>
            <person name="Letendre F."/>
            <person name="LeVine R."/>
            <person name="Lipovsky A."/>
            <person name="Liu X."/>
            <person name="Liu J."/>
            <person name="Liu S."/>
            <person name="Lokyitsang T."/>
            <person name="Lokyitsang Y."/>
            <person name="Lubonja R."/>
            <person name="Lui A."/>
            <person name="MacDonald P."/>
            <person name="Magnisalis V."/>
            <person name="Maru K."/>
            <person name="Matthews C."/>
            <person name="McCusker W."/>
            <person name="McDonough S."/>
            <person name="Mehta T."/>
            <person name="Meldrim J."/>
            <person name="Meneus L."/>
            <person name="Mihai O."/>
            <person name="Mihalev A."/>
            <person name="Mihova T."/>
            <person name="Mittelman R."/>
            <person name="Mlenga V."/>
            <person name="Montmayeur A."/>
            <person name="Mulrain L."/>
            <person name="Navidi A."/>
            <person name="Naylor J."/>
            <person name="Negash T."/>
            <person name="Nguyen T."/>
            <person name="Nguyen N."/>
            <person name="Nicol R."/>
            <person name="Norbu C."/>
            <person name="Norbu N."/>
            <person name="Novod N."/>
            <person name="O'Neill B."/>
            <person name="Osman S."/>
            <person name="Markiewicz E."/>
            <person name="Oyono O.L."/>
            <person name="Patti C."/>
            <person name="Phunkhang P."/>
            <person name="Pierre F."/>
            <person name="Priest M."/>
            <person name="Raghuraman S."/>
            <person name="Rege F."/>
            <person name="Reyes R."/>
            <person name="Rise C."/>
            <person name="Rogov P."/>
            <person name="Ross K."/>
            <person name="Ryan E."/>
            <person name="Settipalli S."/>
            <person name="Shea T."/>
            <person name="Sherpa N."/>
            <person name="Shi L."/>
            <person name="Shih D."/>
            <person name="Sparrow T."/>
            <person name="Spaulding J."/>
            <person name="Stalker J."/>
            <person name="Stange-Thomann N."/>
            <person name="Stavropoulos S."/>
            <person name="Stone C."/>
            <person name="Strader C."/>
            <person name="Tesfaye S."/>
            <person name="Thomson T."/>
            <person name="Thoulutsang Y."/>
            <person name="Thoulutsang D."/>
            <person name="Topham K."/>
            <person name="Topping I."/>
            <person name="Tsamla T."/>
            <person name="Vassiliev H."/>
            <person name="Vo A."/>
            <person name="Wangchuk T."/>
            <person name="Wangdi T."/>
            <person name="Weiand M."/>
            <person name="Wilkinson J."/>
            <person name="Wilson A."/>
            <person name="Yadav S."/>
            <person name="Young G."/>
            <person name="Yu Q."/>
            <person name="Zembek L."/>
            <person name="Zhong D."/>
            <person name="Zimmer A."/>
            <person name="Zwirko Z."/>
            <person name="Jaffe D.B."/>
            <person name="Alvarez P."/>
            <person name="Brockman W."/>
            <person name="Butler J."/>
            <person name="Chin C."/>
            <person name="Gnerre S."/>
            <person name="Grabherr M."/>
            <person name="Kleber M."/>
            <person name="Mauceli E."/>
            <person name="MacCallum I."/>
        </authorList>
    </citation>
    <scope>NUCLEOTIDE SEQUENCE [LARGE SCALE GENOMIC DNA]</scope>
    <source>
        <strain evidence="4">MSH-3 / Tucson 14011-0111.49</strain>
    </source>
</reference>
<evidence type="ECO:0000313" key="4">
    <source>
        <dbReference type="Proteomes" id="UP000008744"/>
    </source>
</evidence>
<dbReference type="Pfam" id="PF15881">
    <property type="entry name" value="DUF4734"/>
    <property type="match status" value="1"/>
</dbReference>
<protein>
    <submittedName>
        <fullName evidence="3">GL14381</fullName>
    </submittedName>
</protein>
<proteinExistence type="predicted"/>
<gene>
    <name evidence="3" type="primary">Dper\GL14381</name>
    <name evidence="3" type="ORF">Dper_GL14381</name>
</gene>
<keyword evidence="4" id="KW-1185">Reference proteome</keyword>